<evidence type="ECO:0000259" key="2">
    <source>
        <dbReference type="Pfam" id="PF00091"/>
    </source>
</evidence>
<dbReference type="InterPro" id="IPR003008">
    <property type="entry name" value="Tubulin_FtsZ_GTPase"/>
</dbReference>
<reference evidence="3 4" key="1">
    <citation type="submission" date="2019-01" db="EMBL/GenBank/DDBJ databases">
        <title>Bacillus sp. M5HDSG1-1, whole genome shotgun sequence.</title>
        <authorList>
            <person name="Tuo L."/>
        </authorList>
    </citation>
    <scope>NUCLEOTIDE SEQUENCE [LARGE SCALE GENOMIC DNA]</scope>
    <source>
        <strain evidence="3 4">M5HDSG1-1</strain>
    </source>
</reference>
<dbReference type="RefSeq" id="WP_127738404.1">
    <property type="nucleotide sequence ID" value="NZ_CAJCKN010000056.1"/>
</dbReference>
<feature type="compositionally biased region" description="Acidic residues" evidence="1">
    <location>
        <begin position="463"/>
        <end position="478"/>
    </location>
</feature>
<dbReference type="Pfam" id="PF00091">
    <property type="entry name" value="Tubulin"/>
    <property type="match status" value="1"/>
</dbReference>
<comment type="caution">
    <text evidence="3">The sequence shown here is derived from an EMBL/GenBank/DDBJ whole genome shotgun (WGS) entry which is preliminary data.</text>
</comment>
<dbReference type="GO" id="GO:0005525">
    <property type="term" value="F:GTP binding"/>
    <property type="evidence" value="ECO:0007669"/>
    <property type="project" value="InterPro"/>
</dbReference>
<dbReference type="GO" id="GO:0051301">
    <property type="term" value="P:cell division"/>
    <property type="evidence" value="ECO:0007669"/>
    <property type="project" value="UniProtKB-KW"/>
</dbReference>
<dbReference type="InterPro" id="IPR036525">
    <property type="entry name" value="Tubulin/FtsZ_GTPase_sf"/>
</dbReference>
<keyword evidence="3" id="KW-0132">Cell division</keyword>
<accession>A0A437KAP0</accession>
<dbReference type="AlphaFoldDB" id="A0A437KAP0"/>
<sequence>MAKTFTKNQPAINITMVGFGQAGTRMADRFAAFKKEDNTSVYNCIALNSNDGDLAGLKNISTNNRVSLELGGLGKNPEEAIHILERNEKAKDKLKSFIQERIRPQDDLVMFFAGLGGGTGTSTIVKAIEEFYDYNNKPKIIEEFNLIRKELGEAEVKTNPKKYLKEASIRARKKFIKIGIVVTIPTRADGPDALRQVNNFAQQIWDIAKNPNKGVAFVVFADNQHFYDEFKQLPENSRNGIDNYRDYANNEIAEIFHELNTATTGGGTAVTFDSADFRRVILEHTGSLVISRFSKSSNTVRNGHDVTAMFKEAIDSSNLHQPIQLFDKETNTSARIHHIGLLAILDKSNDIGSSFIDDAREEIIEKLPLNGTVFSGYLEEKNNFSTSVYTFFKADALPERLAKGLVKEYEDFKARQQEVSYQQSVISSIAAASDDEEFDLDFAELGLSEYLGNDKPAEKTEPENDIDLDDIDLSLLDD</sequence>
<keyword evidence="3" id="KW-0131">Cell cycle</keyword>
<feature type="domain" description="Tubulin/FtsZ GTPase" evidence="2">
    <location>
        <begin position="13"/>
        <end position="132"/>
    </location>
</feature>
<dbReference type="Proteomes" id="UP000288024">
    <property type="component" value="Unassembled WGS sequence"/>
</dbReference>
<evidence type="ECO:0000313" key="4">
    <source>
        <dbReference type="Proteomes" id="UP000288024"/>
    </source>
</evidence>
<evidence type="ECO:0000313" key="3">
    <source>
        <dbReference type="EMBL" id="RVT62453.1"/>
    </source>
</evidence>
<feature type="region of interest" description="Disordered" evidence="1">
    <location>
        <begin position="452"/>
        <end position="478"/>
    </location>
</feature>
<keyword evidence="4" id="KW-1185">Reference proteome</keyword>
<evidence type="ECO:0000256" key="1">
    <source>
        <dbReference type="SAM" id="MobiDB-lite"/>
    </source>
</evidence>
<gene>
    <name evidence="3" type="ORF">EM808_11695</name>
</gene>
<protein>
    <submittedName>
        <fullName evidence="3">Cell division protein FtsZ</fullName>
    </submittedName>
</protein>
<dbReference type="GeneID" id="87617275"/>
<proteinExistence type="predicted"/>
<dbReference type="Gene3D" id="3.40.50.1440">
    <property type="entry name" value="Tubulin/FtsZ, GTPase domain"/>
    <property type="match status" value="2"/>
</dbReference>
<dbReference type="EMBL" id="RZTZ01000004">
    <property type="protein sequence ID" value="RVT62453.1"/>
    <property type="molecule type" value="Genomic_DNA"/>
</dbReference>
<name>A0A437KAP0_9BACI</name>
<dbReference type="SUPFAM" id="SSF52490">
    <property type="entry name" value="Tubulin nucleotide-binding domain-like"/>
    <property type="match status" value="1"/>
</dbReference>
<organism evidence="3 4">
    <name type="scientific">Niallia taxi</name>
    <dbReference type="NCBI Taxonomy" id="2499688"/>
    <lineage>
        <taxon>Bacteria</taxon>
        <taxon>Bacillati</taxon>
        <taxon>Bacillota</taxon>
        <taxon>Bacilli</taxon>
        <taxon>Bacillales</taxon>
        <taxon>Bacillaceae</taxon>
        <taxon>Niallia</taxon>
    </lineage>
</organism>